<evidence type="ECO:0000313" key="2">
    <source>
        <dbReference type="Proteomes" id="UP001175228"/>
    </source>
</evidence>
<dbReference type="Proteomes" id="UP001175228">
    <property type="component" value="Unassembled WGS sequence"/>
</dbReference>
<sequence length="208" mass="23533">LGYAIWLVPSDTETAALSKLMELHPKSYTQDSQSHSYPSFDPHITLVTFDKLPSSFNLESISLDLLTLPVVHFDSIKRGNSYLGAFSIVISPVSELMPLHDTVTSHLDVLSISWKSRSFPHMSLFYIDKPDKRDRLHAELINERRIQGDECLMLTASLSMEVTTFTGSEIWLVDCMCSVKRWQVIVKRSLVSPAPPSLLKEEIPQKQT</sequence>
<dbReference type="GO" id="GO:0009187">
    <property type="term" value="P:cyclic nucleotide metabolic process"/>
    <property type="evidence" value="ECO:0007669"/>
    <property type="project" value="TreeGrafter"/>
</dbReference>
<organism evidence="1 2">
    <name type="scientific">Armillaria luteobubalina</name>
    <dbReference type="NCBI Taxonomy" id="153913"/>
    <lineage>
        <taxon>Eukaryota</taxon>
        <taxon>Fungi</taxon>
        <taxon>Dikarya</taxon>
        <taxon>Basidiomycota</taxon>
        <taxon>Agaricomycotina</taxon>
        <taxon>Agaricomycetes</taxon>
        <taxon>Agaricomycetidae</taxon>
        <taxon>Agaricales</taxon>
        <taxon>Marasmiineae</taxon>
        <taxon>Physalacriaceae</taxon>
        <taxon>Armillaria</taxon>
    </lineage>
</organism>
<dbReference type="InterPro" id="IPR009097">
    <property type="entry name" value="Cyclic_Pdiesterase"/>
</dbReference>
<feature type="non-terminal residue" evidence="1">
    <location>
        <position position="1"/>
    </location>
</feature>
<dbReference type="PANTHER" id="PTHR28141:SF1">
    <property type="entry name" value="2',3'-CYCLIC-NUCLEOTIDE 3'-PHOSPHODIESTERASE"/>
    <property type="match status" value="1"/>
</dbReference>
<accession>A0AA39Q707</accession>
<dbReference type="GO" id="GO:0004113">
    <property type="term" value="F:2',3'-cyclic-nucleotide 3'-phosphodiesterase activity"/>
    <property type="evidence" value="ECO:0007669"/>
    <property type="project" value="TreeGrafter"/>
</dbReference>
<dbReference type="Pfam" id="PF07823">
    <property type="entry name" value="CPDase"/>
    <property type="match status" value="1"/>
</dbReference>
<gene>
    <name evidence="1" type="ORF">EDD18DRAFT_1019374</name>
</gene>
<dbReference type="PANTHER" id="PTHR28141">
    <property type="entry name" value="2',3'-CYCLIC-NUCLEOTIDE 3'-PHOSPHODIESTERASE"/>
    <property type="match status" value="1"/>
</dbReference>
<feature type="non-terminal residue" evidence="1">
    <location>
        <position position="208"/>
    </location>
</feature>
<protein>
    <submittedName>
        <fullName evidence="1">Uncharacterized protein</fullName>
    </submittedName>
</protein>
<keyword evidence="2" id="KW-1185">Reference proteome</keyword>
<comment type="caution">
    <text evidence="1">The sequence shown here is derived from an EMBL/GenBank/DDBJ whole genome shotgun (WGS) entry which is preliminary data.</text>
</comment>
<dbReference type="InterPro" id="IPR012386">
    <property type="entry name" value="Cyclic-nucl_3Pdiesterase"/>
</dbReference>
<dbReference type="EMBL" id="JAUEPU010000015">
    <property type="protein sequence ID" value="KAK0496339.1"/>
    <property type="molecule type" value="Genomic_DNA"/>
</dbReference>
<reference evidence="1" key="1">
    <citation type="submission" date="2023-06" db="EMBL/GenBank/DDBJ databases">
        <authorList>
            <consortium name="Lawrence Berkeley National Laboratory"/>
            <person name="Ahrendt S."/>
            <person name="Sahu N."/>
            <person name="Indic B."/>
            <person name="Wong-Bajracharya J."/>
            <person name="Merenyi Z."/>
            <person name="Ke H.-M."/>
            <person name="Monk M."/>
            <person name="Kocsube S."/>
            <person name="Drula E."/>
            <person name="Lipzen A."/>
            <person name="Balint B."/>
            <person name="Henrissat B."/>
            <person name="Andreopoulos B."/>
            <person name="Martin F.M."/>
            <person name="Harder C.B."/>
            <person name="Rigling D."/>
            <person name="Ford K.L."/>
            <person name="Foster G.D."/>
            <person name="Pangilinan J."/>
            <person name="Papanicolaou A."/>
            <person name="Barry K."/>
            <person name="LaButti K."/>
            <person name="Viragh M."/>
            <person name="Koriabine M."/>
            <person name="Yan M."/>
            <person name="Riley R."/>
            <person name="Champramary S."/>
            <person name="Plett K.L."/>
            <person name="Tsai I.J."/>
            <person name="Slot J."/>
            <person name="Sipos G."/>
            <person name="Plett J."/>
            <person name="Nagy L.G."/>
            <person name="Grigoriev I.V."/>
        </authorList>
    </citation>
    <scope>NUCLEOTIDE SEQUENCE</scope>
    <source>
        <strain evidence="1">HWK02</strain>
    </source>
</reference>
<dbReference type="Gene3D" id="3.90.1140.10">
    <property type="entry name" value="Cyclic phosphodiesterase"/>
    <property type="match status" value="1"/>
</dbReference>
<proteinExistence type="predicted"/>
<evidence type="ECO:0000313" key="1">
    <source>
        <dbReference type="EMBL" id="KAK0496339.1"/>
    </source>
</evidence>
<name>A0AA39Q707_9AGAR</name>
<dbReference type="AlphaFoldDB" id="A0AA39Q707"/>
<dbReference type="SUPFAM" id="SSF55144">
    <property type="entry name" value="LigT-like"/>
    <property type="match status" value="1"/>
</dbReference>